<feature type="compositionally biased region" description="Basic and acidic residues" evidence="2">
    <location>
        <begin position="111"/>
        <end position="125"/>
    </location>
</feature>
<comment type="caution">
    <text evidence="3">The sequence shown here is derived from an EMBL/GenBank/DDBJ whole genome shotgun (WGS) entry which is preliminary data.</text>
</comment>
<dbReference type="Proteomes" id="UP000825890">
    <property type="component" value="Unassembled WGS sequence"/>
</dbReference>
<dbReference type="GeneID" id="68286423"/>
<feature type="coiled-coil region" evidence="1">
    <location>
        <begin position="490"/>
        <end position="521"/>
    </location>
</feature>
<evidence type="ECO:0000313" key="3">
    <source>
        <dbReference type="EMBL" id="GIZ37402.1"/>
    </source>
</evidence>
<feature type="region of interest" description="Disordered" evidence="2">
    <location>
        <begin position="280"/>
        <end position="454"/>
    </location>
</feature>
<feature type="compositionally biased region" description="Polar residues" evidence="2">
    <location>
        <begin position="126"/>
        <end position="144"/>
    </location>
</feature>
<dbReference type="AlphaFoldDB" id="A0A9P3C9S2"/>
<name>A0A9P3C9S2_9PEZI</name>
<feature type="compositionally biased region" description="Basic and acidic residues" evidence="2">
    <location>
        <begin position="145"/>
        <end position="160"/>
    </location>
</feature>
<keyword evidence="4" id="KW-1185">Reference proteome</keyword>
<proteinExistence type="predicted"/>
<protein>
    <submittedName>
        <fullName evidence="3">Uncharacterized protein</fullName>
    </submittedName>
</protein>
<accession>A0A9P3C9S2</accession>
<evidence type="ECO:0000256" key="1">
    <source>
        <dbReference type="SAM" id="Coils"/>
    </source>
</evidence>
<feature type="compositionally biased region" description="Polar residues" evidence="2">
    <location>
        <begin position="311"/>
        <end position="320"/>
    </location>
</feature>
<feature type="compositionally biased region" description="Pro residues" evidence="2">
    <location>
        <begin position="354"/>
        <end position="364"/>
    </location>
</feature>
<organism evidence="3 4">
    <name type="scientific">Cercospora kikuchii</name>
    <dbReference type="NCBI Taxonomy" id="84275"/>
    <lineage>
        <taxon>Eukaryota</taxon>
        <taxon>Fungi</taxon>
        <taxon>Dikarya</taxon>
        <taxon>Ascomycota</taxon>
        <taxon>Pezizomycotina</taxon>
        <taxon>Dothideomycetes</taxon>
        <taxon>Dothideomycetidae</taxon>
        <taxon>Mycosphaerellales</taxon>
        <taxon>Mycosphaerellaceae</taxon>
        <taxon>Cercospora</taxon>
    </lineage>
</organism>
<gene>
    <name evidence="3" type="ORF">CKM354_000084800</name>
</gene>
<sequence>MPLLLPRDRHETRVILSAAPTMPQYTIMHDRPWIEEPGRASLAPSASVYSEDDYQTTYRDSKMPEVPPLKLHKLHHPQSAGPSHNVDHDAPTRQSKMLLFKQVKSMLHKPSKLDMSKIGRPRDNSLSRGSSATEARNASGTSTRDGYEVRKNWSDRESASSKDASPVSALSDMEKSIPPGSDWRTIQYEDHDQVSEVADFAYRNRGAPSQVSASTRSYATPDTPCPTARLSSTKRKPTPRSVSQTESYSPALQSPSPPPSRDNESESIVEIARFRRDPGSRFSWTTYAGSDMCGRPSFDIVSRPSMERPSTGRSIESQPARQPPLSRLQEEPTVSRFSWSTVGTGAPNFQTRPESPPPSPPPAQIPAKYKVPPVQSILSRHRPVQRQQEREEWKPQSRKASATDPDTPVIARLKTDGITNNQHQQRFTTDETPGSASKTLPPLPPDMSTSNTPKTHLEGLLAKEEEIIFQRKNIEKAIVENAKIESASPLDVTFSEVRAAKKELESLRARLEEIKLEERDMGIAIARARRKEGFDDGEGLWVRRVTG</sequence>
<evidence type="ECO:0000256" key="2">
    <source>
        <dbReference type="SAM" id="MobiDB-lite"/>
    </source>
</evidence>
<feature type="compositionally biased region" description="Polar residues" evidence="2">
    <location>
        <begin position="417"/>
        <end position="438"/>
    </location>
</feature>
<evidence type="ECO:0000313" key="4">
    <source>
        <dbReference type="Proteomes" id="UP000825890"/>
    </source>
</evidence>
<dbReference type="RefSeq" id="XP_044651889.1">
    <property type="nucleotide sequence ID" value="XM_044795954.1"/>
</dbReference>
<dbReference type="OrthoDB" id="4507572at2759"/>
<dbReference type="EMBL" id="BOLY01000001">
    <property type="protein sequence ID" value="GIZ37402.1"/>
    <property type="molecule type" value="Genomic_DNA"/>
</dbReference>
<feature type="region of interest" description="Disordered" evidence="2">
    <location>
        <begin position="207"/>
        <end position="268"/>
    </location>
</feature>
<feature type="compositionally biased region" description="Polar residues" evidence="2">
    <location>
        <begin position="335"/>
        <end position="352"/>
    </location>
</feature>
<feature type="compositionally biased region" description="Polar residues" evidence="2">
    <location>
        <begin position="207"/>
        <end position="220"/>
    </location>
</feature>
<feature type="region of interest" description="Disordered" evidence="2">
    <location>
        <begin position="109"/>
        <end position="184"/>
    </location>
</feature>
<reference evidence="3 4" key="1">
    <citation type="submission" date="2021-01" db="EMBL/GenBank/DDBJ databases">
        <title>Cercospora kikuchii MAFF 305040 whole genome shotgun sequence.</title>
        <authorList>
            <person name="Kashiwa T."/>
            <person name="Suzuki T."/>
        </authorList>
    </citation>
    <scope>NUCLEOTIDE SEQUENCE [LARGE SCALE GENOMIC DNA]</scope>
    <source>
        <strain evidence="3 4">MAFF 305040</strain>
    </source>
</reference>
<keyword evidence="1" id="KW-0175">Coiled coil</keyword>